<dbReference type="Gene3D" id="1.20.1540.10">
    <property type="entry name" value="Rhomboid-like"/>
    <property type="match status" value="1"/>
</dbReference>
<feature type="transmembrane region" description="Helical" evidence="5">
    <location>
        <begin position="30"/>
        <end position="54"/>
    </location>
</feature>
<feature type="transmembrane region" description="Helical" evidence="5">
    <location>
        <begin position="66"/>
        <end position="82"/>
    </location>
</feature>
<evidence type="ECO:0000313" key="7">
    <source>
        <dbReference type="EMBL" id="MFC4676169.1"/>
    </source>
</evidence>
<evidence type="ECO:0000256" key="5">
    <source>
        <dbReference type="SAM" id="Phobius"/>
    </source>
</evidence>
<dbReference type="InterPro" id="IPR035952">
    <property type="entry name" value="Rhomboid-like_sf"/>
</dbReference>
<feature type="transmembrane region" description="Helical" evidence="5">
    <location>
        <begin position="135"/>
        <end position="154"/>
    </location>
</feature>
<keyword evidence="3 5" id="KW-1133">Transmembrane helix</keyword>
<keyword evidence="7" id="KW-0378">Hydrolase</keyword>
<keyword evidence="2 5" id="KW-0812">Transmembrane</keyword>
<reference evidence="8" key="1">
    <citation type="journal article" date="2019" name="Int. J. Syst. Evol. Microbiol.">
        <title>The Global Catalogue of Microorganisms (GCM) 10K type strain sequencing project: providing services to taxonomists for standard genome sequencing and annotation.</title>
        <authorList>
            <consortium name="The Broad Institute Genomics Platform"/>
            <consortium name="The Broad Institute Genome Sequencing Center for Infectious Disease"/>
            <person name="Wu L."/>
            <person name="Ma J."/>
        </authorList>
    </citation>
    <scope>NUCLEOTIDE SEQUENCE [LARGE SCALE GENOMIC DNA]</scope>
    <source>
        <strain evidence="8">CCUG 66188</strain>
    </source>
</reference>
<dbReference type="EMBL" id="JBHSGN010000122">
    <property type="protein sequence ID" value="MFC4676169.1"/>
    <property type="molecule type" value="Genomic_DNA"/>
</dbReference>
<feature type="transmembrane region" description="Helical" evidence="5">
    <location>
        <begin position="88"/>
        <end position="105"/>
    </location>
</feature>
<feature type="transmembrane region" description="Helical" evidence="5">
    <location>
        <begin position="112"/>
        <end position="129"/>
    </location>
</feature>
<feature type="transmembrane region" description="Helical" evidence="5">
    <location>
        <begin position="5"/>
        <end position="24"/>
    </location>
</feature>
<organism evidence="7 8">
    <name type="scientific">Dysgonomonas termitidis</name>
    <dbReference type="NCBI Taxonomy" id="1516126"/>
    <lineage>
        <taxon>Bacteria</taxon>
        <taxon>Pseudomonadati</taxon>
        <taxon>Bacteroidota</taxon>
        <taxon>Bacteroidia</taxon>
        <taxon>Bacteroidales</taxon>
        <taxon>Dysgonomonadaceae</taxon>
        <taxon>Dysgonomonas</taxon>
    </lineage>
</organism>
<dbReference type="RefSeq" id="WP_380000123.1">
    <property type="nucleotide sequence ID" value="NZ_JBHSGN010000122.1"/>
</dbReference>
<gene>
    <name evidence="7" type="ORF">ACFO6W_21005</name>
</gene>
<evidence type="ECO:0000256" key="1">
    <source>
        <dbReference type="ARBA" id="ARBA00004141"/>
    </source>
</evidence>
<evidence type="ECO:0000256" key="3">
    <source>
        <dbReference type="ARBA" id="ARBA00022989"/>
    </source>
</evidence>
<keyword evidence="7" id="KW-0645">Protease</keyword>
<name>A0ABV9L2A9_9BACT</name>
<accession>A0ABV9L2A9</accession>
<dbReference type="EC" id="3.4.21.105" evidence="7"/>
<evidence type="ECO:0000259" key="6">
    <source>
        <dbReference type="Pfam" id="PF01694"/>
    </source>
</evidence>
<comment type="subcellular location">
    <subcellularLocation>
        <location evidence="1">Membrane</location>
        <topology evidence="1">Multi-pass membrane protein</topology>
    </subcellularLocation>
</comment>
<dbReference type="Pfam" id="PF01694">
    <property type="entry name" value="Rhomboid"/>
    <property type="match status" value="1"/>
</dbReference>
<keyword evidence="8" id="KW-1185">Reference proteome</keyword>
<dbReference type="SUPFAM" id="SSF144091">
    <property type="entry name" value="Rhomboid-like"/>
    <property type="match status" value="1"/>
</dbReference>
<comment type="caution">
    <text evidence="7">The sequence shown here is derived from an EMBL/GenBank/DDBJ whole genome shotgun (WGS) entry which is preliminary data.</text>
</comment>
<dbReference type="GO" id="GO:0008233">
    <property type="term" value="F:peptidase activity"/>
    <property type="evidence" value="ECO:0007669"/>
    <property type="project" value="UniProtKB-KW"/>
</dbReference>
<sequence>MKYIFIIICIIVYFLPVDILLAGYSDNSPVYTFFIYMVFHKSFIHLSLNMMSFYFIYGSINIKDRLFLLLYPGSVLIAFLSSMPEPTIGASGLIYILCGIRSGAIITIPYKFIPFFTLVISSITIGFLLPGINGLIHLLGFSLGFLAYIVKSIFNETDSVIHKGRE</sequence>
<dbReference type="InterPro" id="IPR022764">
    <property type="entry name" value="Peptidase_S54_rhomboid_dom"/>
</dbReference>
<evidence type="ECO:0000256" key="2">
    <source>
        <dbReference type="ARBA" id="ARBA00022692"/>
    </source>
</evidence>
<evidence type="ECO:0000313" key="8">
    <source>
        <dbReference type="Proteomes" id="UP001596023"/>
    </source>
</evidence>
<evidence type="ECO:0000256" key="4">
    <source>
        <dbReference type="ARBA" id="ARBA00023136"/>
    </source>
</evidence>
<dbReference type="GO" id="GO:0006508">
    <property type="term" value="P:proteolysis"/>
    <property type="evidence" value="ECO:0007669"/>
    <property type="project" value="UniProtKB-KW"/>
</dbReference>
<feature type="domain" description="Peptidase S54 rhomboid" evidence="6">
    <location>
        <begin position="30"/>
        <end position="149"/>
    </location>
</feature>
<proteinExistence type="predicted"/>
<protein>
    <submittedName>
        <fullName evidence="7">Rhomboid family intramembrane serine protease</fullName>
        <ecNumber evidence="7">3.4.21.105</ecNumber>
    </submittedName>
</protein>
<keyword evidence="4 5" id="KW-0472">Membrane</keyword>
<dbReference type="Proteomes" id="UP001596023">
    <property type="component" value="Unassembled WGS sequence"/>
</dbReference>